<keyword evidence="1" id="KW-1133">Transmembrane helix</keyword>
<feature type="transmembrane region" description="Helical" evidence="1">
    <location>
        <begin position="167"/>
        <end position="189"/>
    </location>
</feature>
<gene>
    <name evidence="2" type="ORF">SUNI508_10931</name>
</gene>
<keyword evidence="3" id="KW-1185">Reference proteome</keyword>
<feature type="transmembrane region" description="Helical" evidence="1">
    <location>
        <begin position="335"/>
        <end position="359"/>
    </location>
</feature>
<proteinExistence type="predicted"/>
<evidence type="ECO:0000313" key="3">
    <source>
        <dbReference type="Proteomes" id="UP001408356"/>
    </source>
</evidence>
<feature type="transmembrane region" description="Helical" evidence="1">
    <location>
        <begin position="129"/>
        <end position="146"/>
    </location>
</feature>
<evidence type="ECO:0000256" key="1">
    <source>
        <dbReference type="SAM" id="Phobius"/>
    </source>
</evidence>
<comment type="caution">
    <text evidence="2">The sequence shown here is derived from an EMBL/GenBank/DDBJ whole genome shotgun (WGS) entry which is preliminary data.</text>
</comment>
<protein>
    <submittedName>
        <fullName evidence="2">Uncharacterized protein</fullName>
    </submittedName>
</protein>
<keyword evidence="1" id="KW-0812">Transmembrane</keyword>
<evidence type="ECO:0000313" key="2">
    <source>
        <dbReference type="EMBL" id="KAK9414813.1"/>
    </source>
</evidence>
<feature type="transmembrane region" description="Helical" evidence="1">
    <location>
        <begin position="91"/>
        <end position="109"/>
    </location>
</feature>
<organism evidence="2 3">
    <name type="scientific">Seiridium unicorne</name>
    <dbReference type="NCBI Taxonomy" id="138068"/>
    <lineage>
        <taxon>Eukaryota</taxon>
        <taxon>Fungi</taxon>
        <taxon>Dikarya</taxon>
        <taxon>Ascomycota</taxon>
        <taxon>Pezizomycotina</taxon>
        <taxon>Sordariomycetes</taxon>
        <taxon>Xylariomycetidae</taxon>
        <taxon>Amphisphaeriales</taxon>
        <taxon>Sporocadaceae</taxon>
        <taxon>Seiridium</taxon>
    </lineage>
</organism>
<dbReference type="Proteomes" id="UP001408356">
    <property type="component" value="Unassembled WGS sequence"/>
</dbReference>
<feature type="transmembrane region" description="Helical" evidence="1">
    <location>
        <begin position="12"/>
        <end position="30"/>
    </location>
</feature>
<sequence length="370" mass="40854">MPPKSPRGAFSPLSRSFFTVLPYIAGLLLWGPTLYNGTFKALLEAPLTGQLNQYTQLRTNYTEIFVLDYFIGVMVAFFYPATSAQDEGYQLFVLDAYSIFACAFVWLHTEASRPGPKPKWITRVATLGWLWQTFGAAIILPIFYAIHIPWASQKTLPRVIDVNRARALTPALLLGVAVPTAFIMAPAWMGPNYRLADEHQIYVAIFMLSPVWVAGILEATTLAGASLRSVATTRTDRSAAAWWVRAAYLQTCATSAVGHLYPTYKLLVAENPEIVNLTRMYVPAPFEGPSGVEDILVIGSWLFLQYDHIIISLSSLSWALVLLRKTPLDRTPTIVMILLLLVGSVVLGPGATVSLALYLREGHLSADEKS</sequence>
<keyword evidence="1" id="KW-0472">Membrane</keyword>
<feature type="transmembrane region" description="Helical" evidence="1">
    <location>
        <begin position="201"/>
        <end position="227"/>
    </location>
</feature>
<name>A0ABR2UJM5_9PEZI</name>
<dbReference type="EMBL" id="JARVKF010000422">
    <property type="protein sequence ID" value="KAK9414813.1"/>
    <property type="molecule type" value="Genomic_DNA"/>
</dbReference>
<accession>A0ABR2UJM5</accession>
<feature type="transmembrane region" description="Helical" evidence="1">
    <location>
        <begin position="61"/>
        <end position="79"/>
    </location>
</feature>
<reference evidence="2 3" key="1">
    <citation type="journal article" date="2024" name="J. Plant Pathol.">
        <title>Sequence and assembly of the genome of Seiridium unicorne, isolate CBS 538.82, causal agent of cypress canker disease.</title>
        <authorList>
            <person name="Scali E."/>
            <person name="Rocca G.D."/>
            <person name="Danti R."/>
            <person name="Garbelotto M."/>
            <person name="Barberini S."/>
            <person name="Baroncelli R."/>
            <person name="Emiliani G."/>
        </authorList>
    </citation>
    <scope>NUCLEOTIDE SEQUENCE [LARGE SCALE GENOMIC DNA]</scope>
    <source>
        <strain evidence="2 3">BM-138-508</strain>
    </source>
</reference>